<evidence type="ECO:0000313" key="2">
    <source>
        <dbReference type="EMBL" id="HHR33886.1"/>
    </source>
</evidence>
<name>A0A7C5Y453_9BACT</name>
<keyword evidence="1" id="KW-1133">Transmembrane helix</keyword>
<sequence>MDFTTTGLLMSVMIFVIVFSTIALLSSIFIQLVEMTIYSSKLEDMIIQSTTVLQTLFKNANLSLGTTVTSNTLTFNVVGIDNNPKQYTIRFDDSQPDENSLLFTNGTVTTKLVSFPKKISVRFFMNDSFPMVEYIISDFPKPNDVKRKVVVLTSGLVF</sequence>
<dbReference type="EMBL" id="DRXW01000187">
    <property type="protein sequence ID" value="HHR33886.1"/>
    <property type="molecule type" value="Genomic_DNA"/>
</dbReference>
<keyword evidence="1" id="KW-0472">Membrane</keyword>
<comment type="caution">
    <text evidence="2">The sequence shown here is derived from an EMBL/GenBank/DDBJ whole genome shotgun (WGS) entry which is preliminary data.</text>
</comment>
<accession>A0A7C5Y453</accession>
<reference evidence="2" key="1">
    <citation type="journal article" date="2020" name="mSystems">
        <title>Genome- and Community-Level Interaction Insights into Carbon Utilization and Element Cycling Functions of Hydrothermarchaeota in Hydrothermal Sediment.</title>
        <authorList>
            <person name="Zhou Z."/>
            <person name="Liu Y."/>
            <person name="Xu W."/>
            <person name="Pan J."/>
            <person name="Luo Z.H."/>
            <person name="Li M."/>
        </authorList>
    </citation>
    <scope>NUCLEOTIDE SEQUENCE [LARGE SCALE GENOMIC DNA]</scope>
    <source>
        <strain evidence="2">SpSt-1088</strain>
    </source>
</reference>
<dbReference type="AlphaFoldDB" id="A0A7C5Y453"/>
<proteinExistence type="predicted"/>
<keyword evidence="1" id="KW-0812">Transmembrane</keyword>
<gene>
    <name evidence="2" type="ORF">ENM46_02950</name>
</gene>
<protein>
    <submittedName>
        <fullName evidence="2">Uncharacterized protein</fullName>
    </submittedName>
</protein>
<feature type="transmembrane region" description="Helical" evidence="1">
    <location>
        <begin position="12"/>
        <end position="33"/>
    </location>
</feature>
<organism evidence="2">
    <name type="scientific">Fervidobacterium nodosum</name>
    <dbReference type="NCBI Taxonomy" id="2424"/>
    <lineage>
        <taxon>Bacteria</taxon>
        <taxon>Thermotogati</taxon>
        <taxon>Thermotogota</taxon>
        <taxon>Thermotogae</taxon>
        <taxon>Thermotogales</taxon>
        <taxon>Fervidobacteriaceae</taxon>
        <taxon>Fervidobacterium</taxon>
    </lineage>
</organism>
<evidence type="ECO:0000256" key="1">
    <source>
        <dbReference type="SAM" id="Phobius"/>
    </source>
</evidence>